<evidence type="ECO:0000256" key="8">
    <source>
        <dbReference type="ARBA" id="ARBA00022801"/>
    </source>
</evidence>
<protein>
    <recommendedName>
        <fullName evidence="6">Exopolyphosphatase</fullName>
        <ecNumber evidence="5">3.6.1.11</ecNumber>
    </recommendedName>
</protein>
<comment type="caution">
    <text evidence="13">The sequence shown here is derived from an EMBL/GenBank/DDBJ whole genome shotgun (WGS) entry which is preliminary data.</text>
</comment>
<evidence type="ECO:0000256" key="5">
    <source>
        <dbReference type="ARBA" id="ARBA00012451"/>
    </source>
</evidence>
<dbReference type="PANTHER" id="PTHR30005:SF14">
    <property type="entry name" value="EXOPOLYPHOSPHATASE"/>
    <property type="match status" value="1"/>
</dbReference>
<dbReference type="InterPro" id="IPR048950">
    <property type="entry name" value="Ppx_GppA_C"/>
</dbReference>
<dbReference type="PANTHER" id="PTHR30005">
    <property type="entry name" value="EXOPOLYPHOSPHATASE"/>
    <property type="match status" value="1"/>
</dbReference>
<dbReference type="FunFam" id="3.30.420.40:FF:000023">
    <property type="entry name" value="Guanosine-5'-triphosphate,3'-diphosphate pyrophosphatase"/>
    <property type="match status" value="1"/>
</dbReference>
<dbReference type="AlphaFoldDB" id="A0A4P9VSK8"/>
<evidence type="ECO:0000256" key="2">
    <source>
        <dbReference type="ARBA" id="ARBA00004202"/>
    </source>
</evidence>
<dbReference type="SUPFAM" id="SSF109604">
    <property type="entry name" value="HD-domain/PDEase-like"/>
    <property type="match status" value="1"/>
</dbReference>
<dbReference type="Gene3D" id="3.30.420.40">
    <property type="match status" value="1"/>
</dbReference>
<comment type="catalytic activity">
    <reaction evidence="10">
        <text>[phosphate](n) + H2O = [phosphate](n-1) + phosphate + H(+)</text>
        <dbReference type="Rhea" id="RHEA:21528"/>
        <dbReference type="Rhea" id="RHEA-COMP:9859"/>
        <dbReference type="Rhea" id="RHEA-COMP:14279"/>
        <dbReference type="ChEBI" id="CHEBI:15377"/>
        <dbReference type="ChEBI" id="CHEBI:15378"/>
        <dbReference type="ChEBI" id="CHEBI:16838"/>
        <dbReference type="ChEBI" id="CHEBI:43474"/>
        <dbReference type="EC" id="3.6.1.11"/>
    </reaction>
</comment>
<proteinExistence type="inferred from homology"/>
<dbReference type="InterPro" id="IPR003695">
    <property type="entry name" value="Ppx_GppA_N"/>
</dbReference>
<evidence type="ECO:0000259" key="12">
    <source>
        <dbReference type="Pfam" id="PF21447"/>
    </source>
</evidence>
<evidence type="ECO:0000256" key="1">
    <source>
        <dbReference type="ARBA" id="ARBA00001946"/>
    </source>
</evidence>
<evidence type="ECO:0000256" key="3">
    <source>
        <dbReference type="ARBA" id="ARBA00007125"/>
    </source>
</evidence>
<dbReference type="GO" id="GO:0005886">
    <property type="term" value="C:plasma membrane"/>
    <property type="evidence" value="ECO:0007669"/>
    <property type="project" value="UniProtKB-SubCell"/>
</dbReference>
<dbReference type="Proteomes" id="UP000257039">
    <property type="component" value="Unassembled WGS sequence"/>
</dbReference>
<name>A0A4P9VSK8_9GAMM</name>
<evidence type="ECO:0000313" key="13">
    <source>
        <dbReference type="EMBL" id="RDH46613.1"/>
    </source>
</evidence>
<evidence type="ECO:0000256" key="7">
    <source>
        <dbReference type="ARBA" id="ARBA00022475"/>
    </source>
</evidence>
<dbReference type="GO" id="GO:0004309">
    <property type="term" value="F:exopolyphosphatase activity"/>
    <property type="evidence" value="ECO:0007669"/>
    <property type="project" value="UniProtKB-EC"/>
</dbReference>
<feature type="domain" description="Ppx/GppA phosphatase C-terminal" evidence="12">
    <location>
        <begin position="314"/>
        <end position="487"/>
    </location>
</feature>
<dbReference type="PIRSF" id="PIRSF001267">
    <property type="entry name" value="Pyrophosphatase_GppA_Ppx"/>
    <property type="match status" value="1"/>
</dbReference>
<dbReference type="GO" id="GO:0006798">
    <property type="term" value="P:polyphosphate catabolic process"/>
    <property type="evidence" value="ECO:0007669"/>
    <property type="project" value="TreeGrafter"/>
</dbReference>
<keyword evidence="14" id="KW-1185">Reference proteome</keyword>
<comment type="subcellular location">
    <subcellularLocation>
        <location evidence="2">Cell membrane</location>
        <topology evidence="2">Peripheral membrane protein</topology>
    </subcellularLocation>
</comment>
<evidence type="ECO:0000256" key="10">
    <source>
        <dbReference type="ARBA" id="ARBA00047607"/>
    </source>
</evidence>
<accession>A0A4P9VSK8</accession>
<evidence type="ECO:0000256" key="6">
    <source>
        <dbReference type="ARBA" id="ARBA00020416"/>
    </source>
</evidence>
<dbReference type="Gene3D" id="1.10.3210.10">
    <property type="entry name" value="Hypothetical protein af1432"/>
    <property type="match status" value="1"/>
</dbReference>
<comment type="similarity">
    <text evidence="3">Belongs to the GppA/Ppx family.</text>
</comment>
<dbReference type="InterPro" id="IPR030673">
    <property type="entry name" value="PyroPPase_GppA_Ppx"/>
</dbReference>
<gene>
    <name evidence="13" type="primary">ppx</name>
    <name evidence="13" type="ORF">B9G39_01965</name>
</gene>
<dbReference type="InterPro" id="IPR022371">
    <property type="entry name" value="Exopolyphosphatase"/>
</dbReference>
<dbReference type="EC" id="3.6.1.11" evidence="5"/>
<comment type="cofactor">
    <cofactor evidence="1">
        <name>Mg(2+)</name>
        <dbReference type="ChEBI" id="CHEBI:18420"/>
    </cofactor>
</comment>
<dbReference type="CDD" id="cd24053">
    <property type="entry name" value="ASKHA_NBD_EcPPX-GppA-like"/>
    <property type="match status" value="1"/>
</dbReference>
<dbReference type="SUPFAM" id="SSF53067">
    <property type="entry name" value="Actin-like ATPase domain"/>
    <property type="match status" value="2"/>
</dbReference>
<dbReference type="InterPro" id="IPR043129">
    <property type="entry name" value="ATPase_NBD"/>
</dbReference>
<evidence type="ECO:0000259" key="11">
    <source>
        <dbReference type="Pfam" id="PF02541"/>
    </source>
</evidence>
<keyword evidence="8 13" id="KW-0378">Hydrolase</keyword>
<keyword evidence="7" id="KW-1003">Cell membrane</keyword>
<evidence type="ECO:0000313" key="14">
    <source>
        <dbReference type="Proteomes" id="UP000257039"/>
    </source>
</evidence>
<comment type="subunit">
    <text evidence="4">Homodimer.</text>
</comment>
<reference evidence="13 14" key="1">
    <citation type="submission" date="2017-04" db="EMBL/GenBank/DDBJ databases">
        <title>Draft genome sequence of Zooshikella ganghwensis VG4 isolated from Red Sea sediments.</title>
        <authorList>
            <person name="Rehman Z."/>
            <person name="Alam I."/>
            <person name="Kamau A."/>
            <person name="Bajic V."/>
            <person name="Leiknes T."/>
        </authorList>
    </citation>
    <scope>NUCLEOTIDE SEQUENCE [LARGE SCALE GENOMIC DNA]</scope>
    <source>
        <strain evidence="13 14">VG4</strain>
    </source>
</reference>
<organism evidence="13 14">
    <name type="scientific">Zooshikella ganghwensis</name>
    <dbReference type="NCBI Taxonomy" id="202772"/>
    <lineage>
        <taxon>Bacteria</taxon>
        <taxon>Pseudomonadati</taxon>
        <taxon>Pseudomonadota</taxon>
        <taxon>Gammaproteobacteria</taxon>
        <taxon>Oceanospirillales</taxon>
        <taxon>Zooshikellaceae</taxon>
        <taxon>Zooshikella</taxon>
    </lineage>
</organism>
<dbReference type="NCBIfam" id="TIGR03706">
    <property type="entry name" value="exo_poly_only"/>
    <property type="match status" value="1"/>
</dbReference>
<dbReference type="Pfam" id="PF21447">
    <property type="entry name" value="Ppx-GppA_III"/>
    <property type="match status" value="1"/>
</dbReference>
<feature type="domain" description="Ppx/GppA phosphatase N-terminal" evidence="11">
    <location>
        <begin position="26"/>
        <end position="308"/>
    </location>
</feature>
<evidence type="ECO:0000256" key="9">
    <source>
        <dbReference type="ARBA" id="ARBA00023136"/>
    </source>
</evidence>
<dbReference type="FunFam" id="3.30.420.150:FF:000001">
    <property type="entry name" value="Guanosine-5'-triphosphate,3'-diphosphate pyrophosphatase"/>
    <property type="match status" value="1"/>
</dbReference>
<dbReference type="EMBL" id="NDXW01000001">
    <property type="protein sequence ID" value="RDH46613.1"/>
    <property type="molecule type" value="Genomic_DNA"/>
</dbReference>
<dbReference type="Pfam" id="PF02541">
    <property type="entry name" value="Ppx-GppA"/>
    <property type="match status" value="1"/>
</dbReference>
<keyword evidence="9" id="KW-0472">Membrane</keyword>
<dbReference type="Gene3D" id="3.30.420.150">
    <property type="entry name" value="Exopolyphosphatase. Domain 2"/>
    <property type="match status" value="1"/>
</dbReference>
<evidence type="ECO:0000256" key="4">
    <source>
        <dbReference type="ARBA" id="ARBA00011738"/>
    </source>
</evidence>
<sequence>MSRSEHNDQSLIAAIDLGSNSFHMIVARQEGDEIRPIERLGEKVQLAAGLDDQGVLSTEAMERGLACLSRFAQYVRGLPAQHIRVVGTNALRIATNADEFLAAAENVLGHAVDVIAGREEARLIFQGVAHTMAGQDEARLVVDIGGGSTEFAIGKGFNTTLLESLHMGCVVYTKRFFQEGLLSAQNFQAAYYAARLELLNIIEDCQQNAWSIAIGSSGTVKSIAFVLQGLGMTGSGITLEGLEHLRRQVIAAGHVDNLSLPGLKPDRVGIFPAGLAILMAVFEAFQIPKMAYSDGALREGLLYDMLGRFHHVDVRNKTVQALMRRYHVDMKHAKRVCKHAIKCFDQVSKAWFLEAEDRQLLGWAAQLHEIGLDISHAQFHKHGAYIIKHADLLGFSRDDQLRLAMLVRCHRRALSEDAFFDLVPGVATRMNKLAILLRIAILLNHVRDDELLPDYSLVPTSSGLSLTLGAGWLAEHPLTQADFEQEQQYLTKAGFSLSVQ</sequence>
<dbReference type="InterPro" id="IPR050273">
    <property type="entry name" value="GppA/Ppx_hydrolase"/>
</dbReference>